<keyword evidence="10 15" id="KW-0798">TonB box</keyword>
<evidence type="ECO:0000256" key="16">
    <source>
        <dbReference type="SAM" id="SignalP"/>
    </source>
</evidence>
<accession>A0ABU9GM09</accession>
<feature type="domain" description="TonB-dependent receptor-like beta-barrel" evidence="17">
    <location>
        <begin position="232"/>
        <end position="654"/>
    </location>
</feature>
<evidence type="ECO:0000256" key="3">
    <source>
        <dbReference type="ARBA" id="ARBA00022448"/>
    </source>
</evidence>
<evidence type="ECO:0000256" key="2">
    <source>
        <dbReference type="ARBA" id="ARBA00009810"/>
    </source>
</evidence>
<dbReference type="Pfam" id="PF07715">
    <property type="entry name" value="Plug"/>
    <property type="match status" value="1"/>
</dbReference>
<dbReference type="PROSITE" id="PS52016">
    <property type="entry name" value="TONB_DEPENDENT_REC_3"/>
    <property type="match status" value="1"/>
</dbReference>
<dbReference type="NCBIfam" id="TIGR01783">
    <property type="entry name" value="TonB-siderophor"/>
    <property type="match status" value="1"/>
</dbReference>
<feature type="chain" id="PRO_5045255562" evidence="16">
    <location>
        <begin position="27"/>
        <end position="697"/>
    </location>
</feature>
<dbReference type="CDD" id="cd01347">
    <property type="entry name" value="ligand_gated_channel"/>
    <property type="match status" value="1"/>
</dbReference>
<keyword evidence="4 14" id="KW-1134">Transmembrane beta strand</keyword>
<dbReference type="InterPro" id="IPR036942">
    <property type="entry name" value="Beta-barrel_TonB_sf"/>
</dbReference>
<keyword evidence="6 14" id="KW-0812">Transmembrane</keyword>
<dbReference type="EMBL" id="JBAKAZ010000004">
    <property type="protein sequence ID" value="MEL0628345.1"/>
    <property type="molecule type" value="Genomic_DNA"/>
</dbReference>
<evidence type="ECO:0000256" key="15">
    <source>
        <dbReference type="RuleBase" id="RU003357"/>
    </source>
</evidence>
<dbReference type="InterPro" id="IPR037066">
    <property type="entry name" value="Plug_dom_sf"/>
</dbReference>
<evidence type="ECO:0000256" key="12">
    <source>
        <dbReference type="ARBA" id="ARBA00023170"/>
    </source>
</evidence>
<evidence type="ECO:0000259" key="18">
    <source>
        <dbReference type="Pfam" id="PF07715"/>
    </source>
</evidence>
<evidence type="ECO:0000256" key="5">
    <source>
        <dbReference type="ARBA" id="ARBA00022496"/>
    </source>
</evidence>
<reference evidence="19 20" key="1">
    <citation type="submission" date="2024-02" db="EMBL/GenBank/DDBJ databases">
        <title>Bacteria isolated from the canopy kelp, Nereocystis luetkeana.</title>
        <authorList>
            <person name="Pfister C.A."/>
            <person name="Younker I.T."/>
            <person name="Light S.H."/>
        </authorList>
    </citation>
    <scope>NUCLEOTIDE SEQUENCE [LARGE SCALE GENOMIC DNA]</scope>
    <source>
        <strain evidence="19 20">TI.1.05</strain>
    </source>
</reference>
<organism evidence="19 20">
    <name type="scientific">Psychromonas aquatilis</name>
    <dbReference type="NCBI Taxonomy" id="2005072"/>
    <lineage>
        <taxon>Bacteria</taxon>
        <taxon>Pseudomonadati</taxon>
        <taxon>Pseudomonadota</taxon>
        <taxon>Gammaproteobacteria</taxon>
        <taxon>Alteromonadales</taxon>
        <taxon>Psychromonadaceae</taxon>
        <taxon>Psychromonas</taxon>
    </lineage>
</organism>
<evidence type="ECO:0000256" key="8">
    <source>
        <dbReference type="ARBA" id="ARBA00023004"/>
    </source>
</evidence>
<feature type="signal peptide" evidence="16">
    <location>
        <begin position="1"/>
        <end position="26"/>
    </location>
</feature>
<dbReference type="RefSeq" id="WP_341596294.1">
    <property type="nucleotide sequence ID" value="NZ_JBAKAZ010000004.1"/>
</dbReference>
<keyword evidence="12 19" id="KW-0675">Receptor</keyword>
<dbReference type="Proteomes" id="UP001369082">
    <property type="component" value="Unassembled WGS sequence"/>
</dbReference>
<dbReference type="InterPro" id="IPR000531">
    <property type="entry name" value="Beta-barrel_TonB"/>
</dbReference>
<feature type="domain" description="TonB-dependent receptor plug" evidence="18">
    <location>
        <begin position="58"/>
        <end position="160"/>
    </location>
</feature>
<keyword evidence="13 14" id="KW-0998">Cell outer membrane</keyword>
<dbReference type="InterPro" id="IPR039426">
    <property type="entry name" value="TonB-dep_rcpt-like"/>
</dbReference>
<evidence type="ECO:0000313" key="19">
    <source>
        <dbReference type="EMBL" id="MEL0628345.1"/>
    </source>
</evidence>
<dbReference type="PANTHER" id="PTHR32552">
    <property type="entry name" value="FERRICHROME IRON RECEPTOR-RELATED"/>
    <property type="match status" value="1"/>
</dbReference>
<keyword evidence="8" id="KW-0408">Iron</keyword>
<evidence type="ECO:0000256" key="1">
    <source>
        <dbReference type="ARBA" id="ARBA00004571"/>
    </source>
</evidence>
<evidence type="ECO:0000256" key="13">
    <source>
        <dbReference type="ARBA" id="ARBA00023237"/>
    </source>
</evidence>
<keyword evidence="3 14" id="KW-0813">Transport</keyword>
<evidence type="ECO:0000256" key="4">
    <source>
        <dbReference type="ARBA" id="ARBA00022452"/>
    </source>
</evidence>
<evidence type="ECO:0000256" key="10">
    <source>
        <dbReference type="ARBA" id="ARBA00023077"/>
    </source>
</evidence>
<dbReference type="Pfam" id="PF00593">
    <property type="entry name" value="TonB_dep_Rec_b-barrel"/>
    <property type="match status" value="1"/>
</dbReference>
<evidence type="ECO:0000256" key="14">
    <source>
        <dbReference type="PROSITE-ProRule" id="PRU01360"/>
    </source>
</evidence>
<evidence type="ECO:0000256" key="7">
    <source>
        <dbReference type="ARBA" id="ARBA00022729"/>
    </source>
</evidence>
<evidence type="ECO:0000256" key="6">
    <source>
        <dbReference type="ARBA" id="ARBA00022692"/>
    </source>
</evidence>
<evidence type="ECO:0000256" key="9">
    <source>
        <dbReference type="ARBA" id="ARBA00023065"/>
    </source>
</evidence>
<keyword evidence="7 16" id="KW-0732">Signal</keyword>
<dbReference type="Gene3D" id="2.40.170.20">
    <property type="entry name" value="TonB-dependent receptor, beta-barrel domain"/>
    <property type="match status" value="1"/>
</dbReference>
<evidence type="ECO:0000256" key="11">
    <source>
        <dbReference type="ARBA" id="ARBA00023136"/>
    </source>
</evidence>
<keyword evidence="20" id="KW-1185">Reference proteome</keyword>
<dbReference type="InterPro" id="IPR012910">
    <property type="entry name" value="Plug_dom"/>
</dbReference>
<gene>
    <name evidence="19" type="ORF">V6256_01875</name>
</gene>
<keyword evidence="5" id="KW-0410">Iron transport</keyword>
<keyword evidence="11 14" id="KW-0472">Membrane</keyword>
<sequence length="697" mass="77147">MKKHYSHSILALSIASALAASHSVTAAEESIQSDTIDTMTIMGKTYRNTATKTALEPEETPQAINIIDNQQLEIRGVKTLGETLKYTPGITTNNYGSEATFLDVFNIRGFNVSQSYYNGVSLQSLSGWNLQPQIDPIALQQVEVFKGPTSVLYGAMPPGGMVNLIGKSPQVESNTIISASIGTDDLKEFSIDSAGQIGDSDFNYRFVGLARQYDTQTSLSGNERYVIAPSIDWNISDKTLLNVNLYYQNDPEVGNNTSMPESVLVDNDSDYSIGDKNWNETEREFLLAGYKFQHEFENSLTYMQNFRYMKANFKQKNSYSYSYDQTTGDIGRAFYSTEEDSEGFVFDNQLSADITTGDVYHSLLVGADIQKLDGNAEYATYGVSTFNTFTPDNDMVDPSTFTKSVYSDDNIHSKQVGLYAQDQLQWGSLIVIAGLRYDHYESNGTSYGANYEVDESNLSYRVGALYELDNGVSPFVSYATSFEPLNTSGYEPELGEQVELGLKYMSDDESISGSVALFNIVKSNVVTVDPTTVGSGTYSYVQIGEVRSRGVEFDSKFQLTDSLDLAANYTYLDVEVTKDTLYEGTTPLYNPEHSASLWANYVTDEGIFRGSKVGAGVRYVGEMQKNTANTQGMVPDYTIVDLSLGYELGNALPSLEGASADLIVSNLFDTDSYTCYDEDSCWNNEDRSIELKVNYTF</sequence>
<comment type="subcellular location">
    <subcellularLocation>
        <location evidence="1 14">Cell outer membrane</location>
        <topology evidence="1 14">Multi-pass membrane protein</topology>
    </subcellularLocation>
</comment>
<comment type="similarity">
    <text evidence="2 14 15">Belongs to the TonB-dependent receptor family.</text>
</comment>
<dbReference type="PANTHER" id="PTHR32552:SF68">
    <property type="entry name" value="FERRICHROME OUTER MEMBRANE TRANSPORTER_PHAGE RECEPTOR"/>
    <property type="match status" value="1"/>
</dbReference>
<proteinExistence type="inferred from homology"/>
<protein>
    <submittedName>
        <fullName evidence="19">TonB-dependent siderophore receptor</fullName>
    </submittedName>
</protein>
<keyword evidence="9" id="KW-0406">Ion transport</keyword>
<evidence type="ECO:0000313" key="20">
    <source>
        <dbReference type="Proteomes" id="UP001369082"/>
    </source>
</evidence>
<comment type="caution">
    <text evidence="19">The sequence shown here is derived from an EMBL/GenBank/DDBJ whole genome shotgun (WGS) entry which is preliminary data.</text>
</comment>
<dbReference type="Gene3D" id="2.170.130.10">
    <property type="entry name" value="TonB-dependent receptor, plug domain"/>
    <property type="match status" value="1"/>
</dbReference>
<evidence type="ECO:0000259" key="17">
    <source>
        <dbReference type="Pfam" id="PF00593"/>
    </source>
</evidence>
<name>A0ABU9GM09_9GAMM</name>
<dbReference type="InterPro" id="IPR010105">
    <property type="entry name" value="TonB_sidphr_rcpt"/>
</dbReference>
<dbReference type="SUPFAM" id="SSF56935">
    <property type="entry name" value="Porins"/>
    <property type="match status" value="1"/>
</dbReference>